<dbReference type="eggNOG" id="COG3436">
    <property type="taxonomic scope" value="Bacteria"/>
</dbReference>
<reference evidence="1 2" key="2">
    <citation type="submission" date="2009-02" db="EMBL/GenBank/DDBJ databases">
        <title>Draft genome sequence of Holdemania filiformis DSM 12042.</title>
        <authorList>
            <person name="Sudarsanam P."/>
            <person name="Ley R."/>
            <person name="Guruge J."/>
            <person name="Turnbaugh P.J."/>
            <person name="Mahowald M."/>
            <person name="Liep D."/>
            <person name="Gordon J."/>
        </authorList>
    </citation>
    <scope>NUCLEOTIDE SEQUENCE [LARGE SCALE GENOMIC DNA]</scope>
    <source>
        <strain evidence="1 2">DSM 12042</strain>
    </source>
</reference>
<organism evidence="1 2">
    <name type="scientific">Holdemania filiformis DSM 12042</name>
    <dbReference type="NCBI Taxonomy" id="545696"/>
    <lineage>
        <taxon>Bacteria</taxon>
        <taxon>Bacillati</taxon>
        <taxon>Bacillota</taxon>
        <taxon>Erysipelotrichia</taxon>
        <taxon>Erysipelotrichales</taxon>
        <taxon>Erysipelotrichaceae</taxon>
        <taxon>Holdemania</taxon>
    </lineage>
</organism>
<comment type="caution">
    <text evidence="1">The sequence shown here is derived from an EMBL/GenBank/DDBJ whole genome shotgun (WGS) entry which is preliminary data.</text>
</comment>
<name>B9YEG8_9FIRM</name>
<dbReference type="AlphaFoldDB" id="B9YEG8"/>
<protein>
    <submittedName>
        <fullName evidence="1">IS66 family element, Orf2 protein</fullName>
    </submittedName>
</protein>
<dbReference type="InterPro" id="IPR008878">
    <property type="entry name" value="Transposase_IS66_Orf2"/>
</dbReference>
<sequence>MIRWEGIRKIVLVAGATDLRKGIDGYAAMIQDQTEFNPFDETLYLFCNRDHNKLKCLYRDGTGFWLLYKRLEKGHFQWKKKEGTVVISHQQLQWLLEGLKIDQKTALKTSYPKFI</sequence>
<evidence type="ECO:0000313" key="1">
    <source>
        <dbReference type="EMBL" id="EEF65625.1"/>
    </source>
</evidence>
<dbReference type="Pfam" id="PF05717">
    <property type="entry name" value="TnpB_IS66"/>
    <property type="match status" value="1"/>
</dbReference>
<dbReference type="STRING" id="545696.HOLDEFILI_04245"/>
<dbReference type="HOGENOM" id="CLU_128110_0_2_9"/>
<dbReference type="PANTHER" id="PTHR36455">
    <property type="match status" value="1"/>
</dbReference>
<proteinExistence type="predicted"/>
<dbReference type="PANTHER" id="PTHR36455:SF1">
    <property type="entry name" value="BLR8292 PROTEIN"/>
    <property type="match status" value="1"/>
</dbReference>
<dbReference type="EMBL" id="ACCF01000269">
    <property type="protein sequence ID" value="EEF65625.1"/>
    <property type="molecule type" value="Genomic_DNA"/>
</dbReference>
<evidence type="ECO:0000313" key="2">
    <source>
        <dbReference type="Proteomes" id="UP000005950"/>
    </source>
</evidence>
<gene>
    <name evidence="1" type="ORF">HOLDEFILI_04245</name>
</gene>
<accession>B9YEG8</accession>
<dbReference type="Proteomes" id="UP000005950">
    <property type="component" value="Unassembled WGS sequence"/>
</dbReference>
<dbReference type="RefSeq" id="WP_006061378.1">
    <property type="nucleotide sequence ID" value="NZ_GG657565.1"/>
</dbReference>
<dbReference type="OrthoDB" id="4956084at2"/>
<dbReference type="NCBIfam" id="NF033819">
    <property type="entry name" value="IS66_TnpB"/>
    <property type="match status" value="1"/>
</dbReference>
<reference evidence="1 2" key="1">
    <citation type="submission" date="2008-12" db="EMBL/GenBank/DDBJ databases">
        <authorList>
            <person name="Fulton L."/>
            <person name="Clifton S."/>
            <person name="Fulton B."/>
            <person name="Xu J."/>
            <person name="Minx P."/>
            <person name="Pepin K.H."/>
            <person name="Johnson M."/>
            <person name="Bhonagiri V."/>
            <person name="Nash W.E."/>
            <person name="Mardis E.R."/>
            <person name="Wilson R.K."/>
        </authorList>
    </citation>
    <scope>NUCLEOTIDE SEQUENCE [LARGE SCALE GENOMIC DNA]</scope>
    <source>
        <strain evidence="1 2">DSM 12042</strain>
    </source>
</reference>